<evidence type="ECO:0000313" key="1">
    <source>
        <dbReference type="EMBL" id="GEQ76256.1"/>
    </source>
</evidence>
<evidence type="ECO:0000313" key="2">
    <source>
        <dbReference type="Proteomes" id="UP000323105"/>
    </source>
</evidence>
<organism evidence="1 2">
    <name type="scientific">Comamonas testosteroni</name>
    <name type="common">Pseudomonas testosteroni</name>
    <dbReference type="NCBI Taxonomy" id="285"/>
    <lineage>
        <taxon>Bacteria</taxon>
        <taxon>Pseudomonadati</taxon>
        <taxon>Pseudomonadota</taxon>
        <taxon>Betaproteobacteria</taxon>
        <taxon>Burkholderiales</taxon>
        <taxon>Comamonadaceae</taxon>
        <taxon>Comamonas</taxon>
    </lineage>
</organism>
<gene>
    <name evidence="1" type="ORF">CTTA_3261</name>
</gene>
<dbReference type="EMBL" id="BKBW01000006">
    <property type="protein sequence ID" value="GEQ76256.1"/>
    <property type="molecule type" value="Genomic_DNA"/>
</dbReference>
<reference evidence="1 2" key="1">
    <citation type="journal article" date="2019" name="Microbiol. Resour. Announc.">
        <title>Draft Genome Sequence of Comamonas testosteroni TA441, a Bacterium That Has a Cryptic Phenol Degradation Gene Cluster.</title>
        <authorList>
            <person name="Arai H."/>
            <person name="Ishii M."/>
        </authorList>
    </citation>
    <scope>NUCLEOTIDE SEQUENCE [LARGE SCALE GENOMIC DNA]</scope>
    <source>
        <strain evidence="1 2">TA441</strain>
    </source>
</reference>
<dbReference type="AlphaFoldDB" id="A0A5A7MEY9"/>
<sequence>MLQTLWEPIGLPALPDYSTQAARLAGCHNGLRQPRNGAVTRPAWLSPDTHYRKAAAHQVAATLIPPSRCLATRQ</sequence>
<proteinExistence type="predicted"/>
<protein>
    <submittedName>
        <fullName evidence="1">Uncharacterized protein</fullName>
    </submittedName>
</protein>
<accession>A0A5A7MEY9</accession>
<dbReference type="Proteomes" id="UP000323105">
    <property type="component" value="Unassembled WGS sequence"/>
</dbReference>
<comment type="caution">
    <text evidence="1">The sequence shown here is derived from an EMBL/GenBank/DDBJ whole genome shotgun (WGS) entry which is preliminary data.</text>
</comment>
<name>A0A5A7MEY9_COMTE</name>